<evidence type="ECO:0000313" key="1">
    <source>
        <dbReference type="EMBL" id="DAF97721.1"/>
    </source>
</evidence>
<dbReference type="EMBL" id="BK016136">
    <property type="protein sequence ID" value="DAF97721.1"/>
    <property type="molecule type" value="Genomic_DNA"/>
</dbReference>
<reference evidence="1" key="1">
    <citation type="journal article" date="2021" name="Proc. Natl. Acad. Sci. U.S.A.">
        <title>A Catalog of Tens of Thousands of Viruses from Human Metagenomes Reveals Hidden Associations with Chronic Diseases.</title>
        <authorList>
            <person name="Tisza M.J."/>
            <person name="Buck C.B."/>
        </authorList>
    </citation>
    <scope>NUCLEOTIDE SEQUENCE</scope>
    <source>
        <strain evidence="1">CtYA416</strain>
    </source>
</reference>
<name>A0A8S5UT98_9CAUD</name>
<accession>A0A8S5UT98</accession>
<proteinExistence type="predicted"/>
<sequence length="32" mass="3950">MTRGVYNNQTKPYHTKNIPIRPFPRVIHFYFL</sequence>
<organism evidence="1">
    <name type="scientific">Myoviridae sp. ctYA416</name>
    <dbReference type="NCBI Taxonomy" id="2825125"/>
    <lineage>
        <taxon>Viruses</taxon>
        <taxon>Duplodnaviria</taxon>
        <taxon>Heunggongvirae</taxon>
        <taxon>Uroviricota</taxon>
        <taxon>Caudoviricetes</taxon>
    </lineage>
</organism>
<protein>
    <submittedName>
        <fullName evidence="1">Uncharacterized protein</fullName>
    </submittedName>
</protein>